<dbReference type="AlphaFoldDB" id="A0A498CUW1"/>
<dbReference type="Gene3D" id="1.20.1440.20">
    <property type="entry name" value="LemA-like domain"/>
    <property type="match status" value="1"/>
</dbReference>
<comment type="subcellular location">
    <subcellularLocation>
        <location evidence="1">Membrane</location>
        <topology evidence="1">Single-pass membrane protein</topology>
    </subcellularLocation>
</comment>
<evidence type="ECO:0000256" key="5">
    <source>
        <dbReference type="ARBA" id="ARBA00023136"/>
    </source>
</evidence>
<feature type="transmembrane region" description="Helical" evidence="6">
    <location>
        <begin position="6"/>
        <end position="26"/>
    </location>
</feature>
<dbReference type="Pfam" id="PF04011">
    <property type="entry name" value="LemA"/>
    <property type="match status" value="1"/>
</dbReference>
<dbReference type="EMBL" id="RCHT01000001">
    <property type="protein sequence ID" value="RLL14872.1"/>
    <property type="molecule type" value="Genomic_DNA"/>
</dbReference>
<dbReference type="GO" id="GO:0016020">
    <property type="term" value="C:membrane"/>
    <property type="evidence" value="ECO:0007669"/>
    <property type="project" value="UniProtKB-SubCell"/>
</dbReference>
<evidence type="ECO:0000256" key="4">
    <source>
        <dbReference type="ARBA" id="ARBA00022989"/>
    </source>
</evidence>
<keyword evidence="8" id="KW-1185">Reference proteome</keyword>
<dbReference type="PANTHER" id="PTHR34478">
    <property type="entry name" value="PROTEIN LEMA"/>
    <property type="match status" value="1"/>
</dbReference>
<evidence type="ECO:0000256" key="6">
    <source>
        <dbReference type="SAM" id="Phobius"/>
    </source>
</evidence>
<proteinExistence type="inferred from homology"/>
<organism evidence="7 8">
    <name type="scientific">Anaerotruncus massiliensis</name>
    <name type="common">ex Liu et al. 2021</name>
    <dbReference type="NCBI Taxonomy" id="2321404"/>
    <lineage>
        <taxon>Bacteria</taxon>
        <taxon>Bacillati</taxon>
        <taxon>Bacillota</taxon>
        <taxon>Clostridia</taxon>
        <taxon>Eubacteriales</taxon>
        <taxon>Oscillospiraceae</taxon>
        <taxon>Anaerotruncus</taxon>
    </lineage>
</organism>
<dbReference type="SUPFAM" id="SSF140478">
    <property type="entry name" value="LemA-like"/>
    <property type="match status" value="1"/>
</dbReference>
<evidence type="ECO:0000256" key="3">
    <source>
        <dbReference type="ARBA" id="ARBA00022692"/>
    </source>
</evidence>
<keyword evidence="4 6" id="KW-1133">Transmembrane helix</keyword>
<reference evidence="7 8" key="1">
    <citation type="submission" date="2018-10" db="EMBL/GenBank/DDBJ databases">
        <title>Anaerotruncus faecis sp. nov., isolated from human feces.</title>
        <authorList>
            <person name="Wang Y.-J."/>
        </authorList>
    </citation>
    <scope>NUCLEOTIDE SEQUENCE [LARGE SCALE GENOMIC DNA]</scope>
    <source>
        <strain evidence="7 8">22A2-44</strain>
    </source>
</reference>
<dbReference type="PANTHER" id="PTHR34478:SF2">
    <property type="entry name" value="MEMBRANE PROTEIN"/>
    <property type="match status" value="1"/>
</dbReference>
<keyword evidence="3 6" id="KW-0812">Transmembrane</keyword>
<dbReference type="InterPro" id="IPR007156">
    <property type="entry name" value="MamQ_LemA"/>
</dbReference>
<evidence type="ECO:0000313" key="8">
    <source>
        <dbReference type="Proteomes" id="UP000276301"/>
    </source>
</evidence>
<evidence type="ECO:0000256" key="2">
    <source>
        <dbReference type="ARBA" id="ARBA00008854"/>
    </source>
</evidence>
<gene>
    <name evidence="7" type="ORF">D4A47_01365</name>
</gene>
<name>A0A498CUW1_9FIRM</name>
<sequence>MSTGVVVLIAVLAIIVIIGVSLVGGYNGIAAARENVDTQQAAIQTQLQRRADLIPNLVNTVKGLAAQEQSVIDSVTEARAQLAGAQGMGMEELAAANDNLSSALSRLLMVVENYPEIQSSQGYISLMDELAGTENRISVARNDYNDAVKSYNSRIITFPNRLVAGMFGFEKAEYFTAPESAQSAPDVNFDA</sequence>
<dbReference type="Proteomes" id="UP000276301">
    <property type="component" value="Unassembled WGS sequence"/>
</dbReference>
<evidence type="ECO:0000313" key="7">
    <source>
        <dbReference type="EMBL" id="RLL14872.1"/>
    </source>
</evidence>
<comment type="caution">
    <text evidence="7">The sequence shown here is derived from an EMBL/GenBank/DDBJ whole genome shotgun (WGS) entry which is preliminary data.</text>
</comment>
<evidence type="ECO:0000256" key="1">
    <source>
        <dbReference type="ARBA" id="ARBA00004167"/>
    </source>
</evidence>
<accession>A0A498CUW1</accession>
<dbReference type="InterPro" id="IPR023353">
    <property type="entry name" value="LemA-like_dom_sf"/>
</dbReference>
<comment type="similarity">
    <text evidence="2">Belongs to the LemA family.</text>
</comment>
<protein>
    <submittedName>
        <fullName evidence="7">LemA family protein</fullName>
    </submittedName>
</protein>
<keyword evidence="5 6" id="KW-0472">Membrane</keyword>